<feature type="transmembrane region" description="Helical" evidence="10">
    <location>
        <begin position="175"/>
        <end position="202"/>
    </location>
</feature>
<dbReference type="PANTHER" id="PTHR10120">
    <property type="entry name" value="CAAX PRENYL PROTEASE 1"/>
    <property type="match status" value="1"/>
</dbReference>
<accession>A0A560JXD9</accession>
<feature type="domain" description="CAAX prenyl protease 1 N-terminal" evidence="13">
    <location>
        <begin position="46"/>
        <end position="204"/>
    </location>
</feature>
<feature type="active site" evidence="6">
    <location>
        <position position="278"/>
    </location>
</feature>
<keyword evidence="1 8" id="KW-0645">Protease</keyword>
<organism evidence="14 15">
    <name type="scientific">Nitrospirillum amazonense</name>
    <dbReference type="NCBI Taxonomy" id="28077"/>
    <lineage>
        <taxon>Bacteria</taxon>
        <taxon>Pseudomonadati</taxon>
        <taxon>Pseudomonadota</taxon>
        <taxon>Alphaproteobacteria</taxon>
        <taxon>Rhodospirillales</taxon>
        <taxon>Azospirillaceae</taxon>
        <taxon>Nitrospirillum</taxon>
    </lineage>
</organism>
<feature type="binding site" evidence="7">
    <location>
        <position position="281"/>
    </location>
    <ligand>
        <name>Zn(2+)</name>
        <dbReference type="ChEBI" id="CHEBI:29105"/>
        <note>catalytic</note>
    </ligand>
</feature>
<feature type="binding site" evidence="7">
    <location>
        <position position="355"/>
    </location>
    <ligand>
        <name>Zn(2+)</name>
        <dbReference type="ChEBI" id="CHEBI:29105"/>
        <note>catalytic</note>
    </ligand>
</feature>
<evidence type="ECO:0000256" key="10">
    <source>
        <dbReference type="SAM" id="Phobius"/>
    </source>
</evidence>
<keyword evidence="10" id="KW-0472">Membrane</keyword>
<dbReference type="Gene3D" id="3.30.2010.10">
    <property type="entry name" value="Metalloproteases ('zincins'), catalytic domain"/>
    <property type="match status" value="1"/>
</dbReference>
<dbReference type="InterPro" id="IPR027057">
    <property type="entry name" value="CAXX_Prtase_1"/>
</dbReference>
<dbReference type="PROSITE" id="PS51257">
    <property type="entry name" value="PROKAR_LIPOPROTEIN"/>
    <property type="match status" value="1"/>
</dbReference>
<evidence type="ECO:0000256" key="9">
    <source>
        <dbReference type="SAM" id="MobiDB-lite"/>
    </source>
</evidence>
<feature type="domain" description="Peptidase M48" evidence="12">
    <location>
        <begin position="213"/>
        <end position="408"/>
    </location>
</feature>
<feature type="transmembrane region" description="Helical" evidence="10">
    <location>
        <begin position="147"/>
        <end position="168"/>
    </location>
</feature>
<dbReference type="InterPro" id="IPR032456">
    <property type="entry name" value="Peptidase_M48_N"/>
</dbReference>
<dbReference type="GO" id="GO:0071586">
    <property type="term" value="P:CAAX-box protein processing"/>
    <property type="evidence" value="ECO:0007669"/>
    <property type="project" value="InterPro"/>
</dbReference>
<dbReference type="GO" id="GO:0046872">
    <property type="term" value="F:metal ion binding"/>
    <property type="evidence" value="ECO:0007669"/>
    <property type="project" value="UniProtKB-KW"/>
</dbReference>
<feature type="signal peptide" evidence="11">
    <location>
        <begin position="1"/>
        <end position="32"/>
    </location>
</feature>
<protein>
    <submittedName>
        <fullName evidence="14">STE24 endopeptidase</fullName>
    </submittedName>
</protein>
<feature type="transmembrane region" description="Helical" evidence="10">
    <location>
        <begin position="283"/>
        <end position="305"/>
    </location>
</feature>
<sequence>MKVWGQGMGAALAVGILGAALGACLVPVAAHAAAFDPVAATQAYLDTVPADARAKSNAYFEGGYWLQLWRFLVSLAVAAIFLAGGLARRLRDRLAGLGRFATPVFFIAYTVIDYVLSLPYVAYADWYRERQYGLMNQTFGDWFGDQMIQLAISSLIGALVVWVLYAIVRRLGRSWWVWASAFGVVVLVLMIVVTPVFVAPLFNKYEPMKPGPVREALLSMARSNEVPATDVYEFNASRQSNKISANVSGLFGTTRISLTDTLLQRCTLAEIKAVMGHEMGHYVLNHVFVLLLYLSLLVCFGYLFVDRVFGRLTRGGRWGVTGLGDVAGLPLVVILFTAYFFVLTPVLNTIIRTQEAEADAFGLNLSREPDGFATVALKLAEYRKLQPGAWEEIVFYDHPSGYNRILRAMRWKAENLPAAEAPAPAEPAPGHAPAEPKP</sequence>
<feature type="transmembrane region" description="Helical" evidence="10">
    <location>
        <begin position="68"/>
        <end position="88"/>
    </location>
</feature>
<dbReference type="CDD" id="cd07343">
    <property type="entry name" value="M48A_Zmpste24p_like"/>
    <property type="match status" value="1"/>
</dbReference>
<dbReference type="Pfam" id="PF01435">
    <property type="entry name" value="Peptidase_M48"/>
    <property type="match status" value="1"/>
</dbReference>
<comment type="similarity">
    <text evidence="8">Belongs to the peptidase M48 family.</text>
</comment>
<evidence type="ECO:0000256" key="2">
    <source>
        <dbReference type="ARBA" id="ARBA00022723"/>
    </source>
</evidence>
<evidence type="ECO:0000313" key="14">
    <source>
        <dbReference type="EMBL" id="TWB75626.1"/>
    </source>
</evidence>
<dbReference type="GO" id="GO:0004222">
    <property type="term" value="F:metalloendopeptidase activity"/>
    <property type="evidence" value="ECO:0007669"/>
    <property type="project" value="InterPro"/>
</dbReference>
<dbReference type="AlphaFoldDB" id="A0A560JXD9"/>
<keyword evidence="4 7" id="KW-0862">Zinc</keyword>
<evidence type="ECO:0000256" key="3">
    <source>
        <dbReference type="ARBA" id="ARBA00022801"/>
    </source>
</evidence>
<dbReference type="Proteomes" id="UP000320516">
    <property type="component" value="Unassembled WGS sequence"/>
</dbReference>
<keyword evidence="11" id="KW-0732">Signal</keyword>
<dbReference type="EMBL" id="VITV01000004">
    <property type="protein sequence ID" value="TWB75626.1"/>
    <property type="molecule type" value="Genomic_DNA"/>
</dbReference>
<reference evidence="14 15" key="1">
    <citation type="submission" date="2019-06" db="EMBL/GenBank/DDBJ databases">
        <title>Genomic Encyclopedia of Type Strains, Phase IV (KMG-V): Genome sequencing to study the core and pangenomes of soil and plant-associated prokaryotes.</title>
        <authorList>
            <person name="Whitman W."/>
        </authorList>
    </citation>
    <scope>NUCLEOTIDE SEQUENCE [LARGE SCALE GENOMIC DNA]</scope>
    <source>
        <strain evidence="14 15">BR 12005</strain>
    </source>
</reference>
<proteinExistence type="inferred from homology"/>
<feature type="active site" description="Proton donor" evidence="6">
    <location>
        <position position="359"/>
    </location>
</feature>
<evidence type="ECO:0000256" key="5">
    <source>
        <dbReference type="ARBA" id="ARBA00023049"/>
    </source>
</evidence>
<keyword evidence="10" id="KW-0812">Transmembrane</keyword>
<gene>
    <name evidence="14" type="ORF">FBZ87_104739</name>
</gene>
<feature type="chain" id="PRO_5021747477" evidence="11">
    <location>
        <begin position="33"/>
        <end position="438"/>
    </location>
</feature>
<feature type="transmembrane region" description="Helical" evidence="10">
    <location>
        <begin position="326"/>
        <end position="347"/>
    </location>
</feature>
<evidence type="ECO:0000256" key="1">
    <source>
        <dbReference type="ARBA" id="ARBA00022670"/>
    </source>
</evidence>
<evidence type="ECO:0000256" key="6">
    <source>
        <dbReference type="PIRSR" id="PIRSR627057-1"/>
    </source>
</evidence>
<feature type="transmembrane region" description="Helical" evidence="10">
    <location>
        <begin position="100"/>
        <end position="122"/>
    </location>
</feature>
<comment type="cofactor">
    <cofactor evidence="7 8">
        <name>Zn(2+)</name>
        <dbReference type="ChEBI" id="CHEBI:29105"/>
    </cofactor>
    <text evidence="7 8">Binds 1 zinc ion per subunit.</text>
</comment>
<name>A0A560JXD9_9PROT</name>
<evidence type="ECO:0000256" key="7">
    <source>
        <dbReference type="PIRSR" id="PIRSR627057-2"/>
    </source>
</evidence>
<evidence type="ECO:0000256" key="11">
    <source>
        <dbReference type="SAM" id="SignalP"/>
    </source>
</evidence>
<evidence type="ECO:0000256" key="8">
    <source>
        <dbReference type="RuleBase" id="RU003983"/>
    </source>
</evidence>
<comment type="caution">
    <text evidence="14">The sequence shown here is derived from an EMBL/GenBank/DDBJ whole genome shotgun (WGS) entry which is preliminary data.</text>
</comment>
<dbReference type="Pfam" id="PF16491">
    <property type="entry name" value="Peptidase_M48_N"/>
    <property type="match status" value="1"/>
</dbReference>
<keyword evidence="3 8" id="KW-0378">Hydrolase</keyword>
<keyword evidence="2 7" id="KW-0479">Metal-binding</keyword>
<evidence type="ECO:0000313" key="15">
    <source>
        <dbReference type="Proteomes" id="UP000320516"/>
    </source>
</evidence>
<feature type="region of interest" description="Disordered" evidence="9">
    <location>
        <begin position="418"/>
        <end position="438"/>
    </location>
</feature>
<keyword evidence="10" id="KW-1133">Transmembrane helix</keyword>
<evidence type="ECO:0000256" key="4">
    <source>
        <dbReference type="ARBA" id="ARBA00022833"/>
    </source>
</evidence>
<dbReference type="InterPro" id="IPR001915">
    <property type="entry name" value="Peptidase_M48"/>
</dbReference>
<evidence type="ECO:0000259" key="13">
    <source>
        <dbReference type="Pfam" id="PF16491"/>
    </source>
</evidence>
<keyword evidence="5 8" id="KW-0482">Metalloprotease</keyword>
<feature type="binding site" evidence="7">
    <location>
        <position position="277"/>
    </location>
    <ligand>
        <name>Zn(2+)</name>
        <dbReference type="ChEBI" id="CHEBI:29105"/>
        <note>catalytic</note>
    </ligand>
</feature>
<evidence type="ECO:0000259" key="12">
    <source>
        <dbReference type="Pfam" id="PF01435"/>
    </source>
</evidence>